<accession>A0ACB9I2R7</accession>
<reference evidence="2" key="1">
    <citation type="journal article" date="2022" name="Mol. Ecol. Resour.">
        <title>The genomes of chicory, endive, great burdock and yacon provide insights into Asteraceae palaeo-polyploidization history and plant inulin production.</title>
        <authorList>
            <person name="Fan W."/>
            <person name="Wang S."/>
            <person name="Wang H."/>
            <person name="Wang A."/>
            <person name="Jiang F."/>
            <person name="Liu H."/>
            <person name="Zhao H."/>
            <person name="Xu D."/>
            <person name="Zhang Y."/>
        </authorList>
    </citation>
    <scope>NUCLEOTIDE SEQUENCE [LARGE SCALE GENOMIC DNA]</scope>
    <source>
        <strain evidence="2">cv. Yunnan</strain>
    </source>
</reference>
<dbReference type="Proteomes" id="UP001056120">
    <property type="component" value="Linkage Group LG10"/>
</dbReference>
<evidence type="ECO:0000313" key="2">
    <source>
        <dbReference type="Proteomes" id="UP001056120"/>
    </source>
</evidence>
<comment type="caution">
    <text evidence="1">The sequence shown here is derived from an EMBL/GenBank/DDBJ whole genome shotgun (WGS) entry which is preliminary data.</text>
</comment>
<dbReference type="EMBL" id="CM042027">
    <property type="protein sequence ID" value="KAI3801873.1"/>
    <property type="molecule type" value="Genomic_DNA"/>
</dbReference>
<gene>
    <name evidence="1" type="ORF">L1987_29990</name>
</gene>
<name>A0ACB9I2R7_9ASTR</name>
<organism evidence="1 2">
    <name type="scientific">Smallanthus sonchifolius</name>
    <dbReference type="NCBI Taxonomy" id="185202"/>
    <lineage>
        <taxon>Eukaryota</taxon>
        <taxon>Viridiplantae</taxon>
        <taxon>Streptophyta</taxon>
        <taxon>Embryophyta</taxon>
        <taxon>Tracheophyta</taxon>
        <taxon>Spermatophyta</taxon>
        <taxon>Magnoliopsida</taxon>
        <taxon>eudicotyledons</taxon>
        <taxon>Gunneridae</taxon>
        <taxon>Pentapetalae</taxon>
        <taxon>asterids</taxon>
        <taxon>campanulids</taxon>
        <taxon>Asterales</taxon>
        <taxon>Asteraceae</taxon>
        <taxon>Asteroideae</taxon>
        <taxon>Heliantheae alliance</taxon>
        <taxon>Millerieae</taxon>
        <taxon>Smallanthus</taxon>
    </lineage>
</organism>
<proteinExistence type="predicted"/>
<keyword evidence="2" id="KW-1185">Reference proteome</keyword>
<evidence type="ECO:0000313" key="1">
    <source>
        <dbReference type="EMBL" id="KAI3801873.1"/>
    </source>
</evidence>
<sequence length="83" mass="9712">MGIVTRWICLWVDPYVLEVITSEDGKKLSTRMKSSIQSEKMMNFKSSRYAKNENPSLAVKSSYLSSPEKGFRRFWSNWKKNQA</sequence>
<protein>
    <submittedName>
        <fullName evidence="1">Uncharacterized protein</fullName>
    </submittedName>
</protein>
<reference evidence="1 2" key="2">
    <citation type="journal article" date="2022" name="Mol. Ecol. Resour.">
        <title>The genomes of chicory, endive, great burdock and yacon provide insights into Asteraceae paleo-polyploidization history and plant inulin production.</title>
        <authorList>
            <person name="Fan W."/>
            <person name="Wang S."/>
            <person name="Wang H."/>
            <person name="Wang A."/>
            <person name="Jiang F."/>
            <person name="Liu H."/>
            <person name="Zhao H."/>
            <person name="Xu D."/>
            <person name="Zhang Y."/>
        </authorList>
    </citation>
    <scope>NUCLEOTIDE SEQUENCE [LARGE SCALE GENOMIC DNA]</scope>
    <source>
        <strain evidence="2">cv. Yunnan</strain>
        <tissue evidence="1">Leaves</tissue>
    </source>
</reference>